<feature type="compositionally biased region" description="Basic and acidic residues" evidence="1">
    <location>
        <begin position="1"/>
        <end position="10"/>
    </location>
</feature>
<dbReference type="AlphaFoldDB" id="A0A139GTQ8"/>
<feature type="compositionally biased region" description="Basic and acidic residues" evidence="1">
    <location>
        <begin position="228"/>
        <end position="239"/>
    </location>
</feature>
<keyword evidence="2" id="KW-0472">Membrane</keyword>
<sequence>MPYFDRRREPDDSEDVYRTPLPRRPRPAVTNTSSYHSSSPRRDTRRPHSSRRNSIYRDDSKHTRAKPPSPADPVRRRDESRARDTDFDDRRRDRARPKRQRDPEREARKARRLERAAHDPEYAARRQQRRASRRADHRASRQVSQPHDTRSPVREPKDDTASSDDEKLTEQAPGEAPNQQVRDASPRSSLDEKDDYQEDLHRRKPSSHRNHLARYSQHHNRSIPQDELDYREYRKDRSRNSQRQSTGPRPRPLTRGNSWQSYGDDWTVDLENSSMEEKRQYHSSSTSAFSELDFYKRYTMPGRRSHYEDERRCCCGLRRKCCVITFVVFLILVLAVVVPVAVVASKNSFSYTPSTARVNETAAFASGAATRDSVNNTKDGIGGGQDVYTNYKGNATKMLAELPVAKWVSFEDMWNNNLDTLQNSCGLLDYGENDSAEEIQDIYNGIQDRANASLVDHRLILAFVLQESKGCVRVPNTKSSGGVTNTGLMQAHNGHEYTKKHQQASIVAMIQDGVQGTKKGNGIVQELNAYYGNPYAAARAYNSGYIPSSGDLSEAAGATACYVSDIANRLTGWVKATSTCSESGH</sequence>
<dbReference type="OrthoDB" id="1193027at2759"/>
<dbReference type="SUPFAM" id="SSF53955">
    <property type="entry name" value="Lysozyme-like"/>
    <property type="match status" value="1"/>
</dbReference>
<dbReference type="Gene3D" id="1.10.530.10">
    <property type="match status" value="1"/>
</dbReference>
<feature type="transmembrane region" description="Helical" evidence="2">
    <location>
        <begin position="323"/>
        <end position="344"/>
    </location>
</feature>
<feature type="region of interest" description="Disordered" evidence="1">
    <location>
        <begin position="1"/>
        <end position="260"/>
    </location>
</feature>
<proteinExistence type="predicted"/>
<dbReference type="EMBL" id="LFZN01000450">
    <property type="protein sequence ID" value="KXS93565.1"/>
    <property type="molecule type" value="Genomic_DNA"/>
</dbReference>
<reference evidence="4 5" key="1">
    <citation type="submission" date="2015-07" db="EMBL/GenBank/DDBJ databases">
        <title>Comparative genomics of the Sigatoka disease complex on banana suggests a link between parallel evolutionary changes in Pseudocercospora fijiensis and Pseudocercospora eumusae and increased virulence on the banana host.</title>
        <authorList>
            <person name="Chang T.-C."/>
            <person name="Salvucci A."/>
            <person name="Crous P.W."/>
            <person name="Stergiopoulos I."/>
        </authorList>
    </citation>
    <scope>NUCLEOTIDE SEQUENCE [LARGE SCALE GENOMIC DNA]</scope>
    <source>
        <strain evidence="4 5">CBS 114824</strain>
    </source>
</reference>
<dbReference type="InterPro" id="IPR008258">
    <property type="entry name" value="Transglycosylase_SLT_dom_1"/>
</dbReference>
<feature type="compositionally biased region" description="Basic and acidic residues" evidence="1">
    <location>
        <begin position="100"/>
        <end position="124"/>
    </location>
</feature>
<evidence type="ECO:0000259" key="3">
    <source>
        <dbReference type="Pfam" id="PF01464"/>
    </source>
</evidence>
<comment type="caution">
    <text evidence="4">The sequence shown here is derived from an EMBL/GenBank/DDBJ whole genome shotgun (WGS) entry which is preliminary data.</text>
</comment>
<accession>A0A139GTQ8</accession>
<evidence type="ECO:0000256" key="1">
    <source>
        <dbReference type="SAM" id="MobiDB-lite"/>
    </source>
</evidence>
<evidence type="ECO:0000313" key="5">
    <source>
        <dbReference type="Proteomes" id="UP000070133"/>
    </source>
</evidence>
<feature type="compositionally biased region" description="Basic residues" evidence="1">
    <location>
        <begin position="202"/>
        <end position="221"/>
    </location>
</feature>
<dbReference type="Proteomes" id="UP000070133">
    <property type="component" value="Unassembled WGS sequence"/>
</dbReference>
<feature type="compositionally biased region" description="Basic and acidic residues" evidence="1">
    <location>
        <begin position="73"/>
        <end position="92"/>
    </location>
</feature>
<feature type="compositionally biased region" description="Polar residues" evidence="1">
    <location>
        <begin position="177"/>
        <end position="188"/>
    </location>
</feature>
<dbReference type="Pfam" id="PF01464">
    <property type="entry name" value="SLT"/>
    <property type="match status" value="1"/>
</dbReference>
<dbReference type="InterPro" id="IPR023346">
    <property type="entry name" value="Lysozyme-like_dom_sf"/>
</dbReference>
<keyword evidence="2" id="KW-1133">Transmembrane helix</keyword>
<feature type="compositionally biased region" description="Basic and acidic residues" evidence="1">
    <location>
        <begin position="147"/>
        <end position="169"/>
    </location>
</feature>
<protein>
    <recommendedName>
        <fullName evidence="3">Transglycosylase SLT domain-containing protein</fullName>
    </recommendedName>
</protein>
<name>A0A139GTQ8_9PEZI</name>
<keyword evidence="2" id="KW-0812">Transmembrane</keyword>
<keyword evidence="5" id="KW-1185">Reference proteome</keyword>
<gene>
    <name evidence="4" type="ORF">AC578_11</name>
</gene>
<organism evidence="4 5">
    <name type="scientific">Pseudocercospora eumusae</name>
    <dbReference type="NCBI Taxonomy" id="321146"/>
    <lineage>
        <taxon>Eukaryota</taxon>
        <taxon>Fungi</taxon>
        <taxon>Dikarya</taxon>
        <taxon>Ascomycota</taxon>
        <taxon>Pezizomycotina</taxon>
        <taxon>Dothideomycetes</taxon>
        <taxon>Dothideomycetidae</taxon>
        <taxon>Mycosphaerellales</taxon>
        <taxon>Mycosphaerellaceae</taxon>
        <taxon>Pseudocercospora</taxon>
    </lineage>
</organism>
<evidence type="ECO:0000256" key="2">
    <source>
        <dbReference type="SAM" id="Phobius"/>
    </source>
</evidence>
<evidence type="ECO:0000313" key="4">
    <source>
        <dbReference type="EMBL" id="KXS93565.1"/>
    </source>
</evidence>
<feature type="domain" description="Transglycosylase SLT" evidence="3">
    <location>
        <begin position="447"/>
        <end position="545"/>
    </location>
</feature>